<keyword evidence="3" id="KW-1185">Reference proteome</keyword>
<dbReference type="SUPFAM" id="SSF56747">
    <property type="entry name" value="Prim-pol domain"/>
    <property type="match status" value="1"/>
</dbReference>
<dbReference type="SMART" id="SM00943">
    <property type="entry name" value="Prim-Pol"/>
    <property type="match status" value="1"/>
</dbReference>
<dbReference type="KEGG" id="gfm:Enr17x_33920"/>
<gene>
    <name evidence="2" type="ORF">Enr17x_33920</name>
</gene>
<dbReference type="Pfam" id="PF08708">
    <property type="entry name" value="PriCT_1"/>
    <property type="match status" value="1"/>
</dbReference>
<proteinExistence type="predicted"/>
<evidence type="ECO:0000259" key="1">
    <source>
        <dbReference type="SMART" id="SM00943"/>
    </source>
</evidence>
<dbReference type="Pfam" id="PF09250">
    <property type="entry name" value="Prim-Pol"/>
    <property type="match status" value="1"/>
</dbReference>
<dbReference type="EMBL" id="CP037452">
    <property type="protein sequence ID" value="QDV51336.1"/>
    <property type="molecule type" value="Genomic_DNA"/>
</dbReference>
<feature type="domain" description="DNA primase/polymerase bifunctional N-terminal" evidence="1">
    <location>
        <begin position="16"/>
        <end position="172"/>
    </location>
</feature>
<dbReference type="CDD" id="cd04859">
    <property type="entry name" value="Prim_Pol"/>
    <property type="match status" value="1"/>
</dbReference>
<reference evidence="2 3" key="1">
    <citation type="submission" date="2019-03" db="EMBL/GenBank/DDBJ databases">
        <title>Deep-cultivation of Planctomycetes and their phenomic and genomic characterization uncovers novel biology.</title>
        <authorList>
            <person name="Wiegand S."/>
            <person name="Jogler M."/>
            <person name="Boedeker C."/>
            <person name="Pinto D."/>
            <person name="Vollmers J."/>
            <person name="Rivas-Marin E."/>
            <person name="Kohn T."/>
            <person name="Peeters S.H."/>
            <person name="Heuer A."/>
            <person name="Rast P."/>
            <person name="Oberbeckmann S."/>
            <person name="Bunk B."/>
            <person name="Jeske O."/>
            <person name="Meyerdierks A."/>
            <person name="Storesund J.E."/>
            <person name="Kallscheuer N."/>
            <person name="Luecker S."/>
            <person name="Lage O.M."/>
            <person name="Pohl T."/>
            <person name="Merkel B.J."/>
            <person name="Hornburger P."/>
            <person name="Mueller R.-W."/>
            <person name="Bruemmer F."/>
            <person name="Labrenz M."/>
            <person name="Spormann A.M."/>
            <person name="Op den Camp H."/>
            <person name="Overmann J."/>
            <person name="Amann R."/>
            <person name="Jetten M.S.M."/>
            <person name="Mascher T."/>
            <person name="Medema M.H."/>
            <person name="Devos D.P."/>
            <person name="Kaster A.-K."/>
            <person name="Ovreas L."/>
            <person name="Rohde M."/>
            <person name="Galperin M.Y."/>
            <person name="Jogler C."/>
        </authorList>
    </citation>
    <scope>NUCLEOTIDE SEQUENCE [LARGE SCALE GENOMIC DNA]</scope>
    <source>
        <strain evidence="2 3">Enr17</strain>
    </source>
</reference>
<evidence type="ECO:0000313" key="3">
    <source>
        <dbReference type="Proteomes" id="UP000318313"/>
    </source>
</evidence>
<name>A0A518IE20_9PLAN</name>
<protein>
    <recommendedName>
        <fullName evidence="1">DNA primase/polymerase bifunctional N-terminal domain-containing protein</fullName>
    </recommendedName>
</protein>
<dbReference type="Proteomes" id="UP000318313">
    <property type="component" value="Chromosome"/>
</dbReference>
<accession>A0A518IE20</accession>
<sequence>MERGMITQNEFLLQAALEYAGLGYSVFPCGSGDKKPITPKGCLDATTDEDQIIEWWEKNTFANIGISTKGLLIVDIDGSDNEWLTNPKIRESLSQGVMSQTPSGGRHFIFRQPPDANLKNTTGKLALKVDTRADGGYIVAPPSQINSEAYQWLSECGLDEPLESLAEAPEWIVEKLKEVAQERFELPPDGNKLPKGTQHTSLFKAGCKMRDFGCTYEVINAALQTMNQKQCTEPGTVQEIEKIARSAAKYKPDQLKQADTECWYEQMFDQTENEEPESTDPGPLDESLLRIPGFISEVMDYTLETAPYPNQVLAFCGALVLQAFLAGRKVSDQFDNRTNLYLLGLANSGAGKDRPRKVNVEILSKIGLIHCLGEKFASGEGLEDTLFQSPNMIFQTDEFDGILQSISHSKDARFEGIMSTMLTLFSSANSVFSIRKKAGLEQAAQIDQPCLTVFGTAIPQHYYAALSGRMLTNGLFSRMIILGSGKRGEGQDSKKIALPVRILDTAERWKSFSPSSGNLSGEHPTVATVEYSTDARAAIRDARMQADLEYDKAELKVDSIGMTVWSRAYEHICKMSLIYAISENHRSPHIGENAVSWAVRLIFHLTQKMLFNAHHNTFENPFQELCNKAVRWIRESENETVPHFALLKHLRTSANDLGEIVRTLEESGKIKIIRKATKGRPSVVYTTNLSPLGL</sequence>
<dbReference type="AlphaFoldDB" id="A0A518IE20"/>
<organism evidence="2 3">
    <name type="scientific">Gimesia fumaroli</name>
    <dbReference type="NCBI Taxonomy" id="2527976"/>
    <lineage>
        <taxon>Bacteria</taxon>
        <taxon>Pseudomonadati</taxon>
        <taxon>Planctomycetota</taxon>
        <taxon>Planctomycetia</taxon>
        <taxon>Planctomycetales</taxon>
        <taxon>Planctomycetaceae</taxon>
        <taxon>Gimesia</taxon>
    </lineage>
</organism>
<dbReference type="InterPro" id="IPR015330">
    <property type="entry name" value="DNA_primase/pol_bifunc_N"/>
</dbReference>
<evidence type="ECO:0000313" key="2">
    <source>
        <dbReference type="EMBL" id="QDV51336.1"/>
    </source>
</evidence>
<dbReference type="InterPro" id="IPR014820">
    <property type="entry name" value="PriCT_1"/>
</dbReference>